<keyword evidence="3" id="KW-1015">Disulfide bond</keyword>
<evidence type="ECO:0000256" key="2">
    <source>
        <dbReference type="ARBA" id="ARBA00022729"/>
    </source>
</evidence>
<dbReference type="SUPFAM" id="SSF47699">
    <property type="entry name" value="Bifunctional inhibitor/lipid-transfer protein/seed storage 2S albumin"/>
    <property type="match status" value="1"/>
</dbReference>
<comment type="similarity">
    <text evidence="1">Belongs to the plant LTP family.</text>
</comment>
<dbReference type="InterPro" id="IPR043325">
    <property type="entry name" value="LTSS"/>
</dbReference>
<dbReference type="InterPro" id="IPR036312">
    <property type="entry name" value="Bifun_inhib/LTP/seed_sf"/>
</dbReference>
<keyword evidence="2" id="KW-0732">Signal</keyword>
<dbReference type="InterPro" id="IPR016140">
    <property type="entry name" value="Bifunc_inhib/LTP/seed_store"/>
</dbReference>
<dbReference type="EMBL" id="LFYR01000129">
    <property type="protein sequence ID" value="KMZ75683.1"/>
    <property type="molecule type" value="Genomic_DNA"/>
</dbReference>
<dbReference type="AlphaFoldDB" id="A0A0K9Q343"/>
<dbReference type="Pfam" id="PF14368">
    <property type="entry name" value="LTP_2"/>
    <property type="match status" value="1"/>
</dbReference>
<name>A0A0K9Q343_ZOSMR</name>
<evidence type="ECO:0000313" key="7">
    <source>
        <dbReference type="EMBL" id="KMZ75683.1"/>
    </source>
</evidence>
<sequence length="210" mass="22954">MLQLYKNPPNHPTKHKHNTNMSSSSSSFVDKFRFTLAFLLSLQTSFSNNPQALDVEATECEARLLLLLPCMTFVQGLVNVPSQLCCDNLADVYVHHPTCLCSLLNESTTTINHTLAMRLPPLCNVAVKASRCATSTSEEAPSPKASQLDNNEGNLTNSSANRPLSETTGLPNGGGGEFFLPMKSGGNCHKKLGLSAIILAFYHHHHWVNY</sequence>
<dbReference type="Gene3D" id="1.10.110.10">
    <property type="entry name" value="Plant lipid-transfer and hydrophobic proteins"/>
    <property type="match status" value="1"/>
</dbReference>
<evidence type="ECO:0000256" key="3">
    <source>
        <dbReference type="ARBA" id="ARBA00023157"/>
    </source>
</evidence>
<dbReference type="CDD" id="cd00010">
    <property type="entry name" value="AAI_LTSS"/>
    <property type="match status" value="1"/>
</dbReference>
<dbReference type="PANTHER" id="PTHR33044">
    <property type="entry name" value="BIFUNCTIONAL INHIBITOR/LIPID-TRANSFER PROTEIN/SEED STORAGE 2S ALBUMIN SUPERFAMILY PROTEIN-RELATED"/>
    <property type="match status" value="1"/>
</dbReference>
<proteinExistence type="inferred from homology"/>
<accession>A0A0K9Q343</accession>
<evidence type="ECO:0000313" key="8">
    <source>
        <dbReference type="Proteomes" id="UP000036987"/>
    </source>
</evidence>
<dbReference type="OrthoDB" id="652720at2759"/>
<protein>
    <submittedName>
        <fullName evidence="7">Lipid tranfer protein</fullName>
    </submittedName>
</protein>
<dbReference type="Proteomes" id="UP000036987">
    <property type="component" value="Unassembled WGS sequence"/>
</dbReference>
<evidence type="ECO:0000259" key="6">
    <source>
        <dbReference type="Pfam" id="PF14368"/>
    </source>
</evidence>
<comment type="caution">
    <text evidence="7">The sequence shown here is derived from an EMBL/GenBank/DDBJ whole genome shotgun (WGS) entry which is preliminary data.</text>
</comment>
<evidence type="ECO:0000256" key="4">
    <source>
        <dbReference type="ARBA" id="ARBA00023180"/>
    </source>
</evidence>
<feature type="domain" description="Bifunctional inhibitor/plant lipid transfer protein/seed storage helical" evidence="6">
    <location>
        <begin position="49"/>
        <end position="132"/>
    </location>
</feature>
<reference evidence="8" key="1">
    <citation type="journal article" date="2016" name="Nature">
        <title>The genome of the seagrass Zostera marina reveals angiosperm adaptation to the sea.</title>
        <authorList>
            <person name="Olsen J.L."/>
            <person name="Rouze P."/>
            <person name="Verhelst B."/>
            <person name="Lin Y.-C."/>
            <person name="Bayer T."/>
            <person name="Collen J."/>
            <person name="Dattolo E."/>
            <person name="De Paoli E."/>
            <person name="Dittami S."/>
            <person name="Maumus F."/>
            <person name="Michel G."/>
            <person name="Kersting A."/>
            <person name="Lauritano C."/>
            <person name="Lohaus R."/>
            <person name="Toepel M."/>
            <person name="Tonon T."/>
            <person name="Vanneste K."/>
            <person name="Amirebrahimi M."/>
            <person name="Brakel J."/>
            <person name="Bostroem C."/>
            <person name="Chovatia M."/>
            <person name="Grimwood J."/>
            <person name="Jenkins J.W."/>
            <person name="Jueterbock A."/>
            <person name="Mraz A."/>
            <person name="Stam W.T."/>
            <person name="Tice H."/>
            <person name="Bornberg-Bauer E."/>
            <person name="Green P.J."/>
            <person name="Pearson G.A."/>
            <person name="Procaccini G."/>
            <person name="Duarte C.M."/>
            <person name="Schmutz J."/>
            <person name="Reusch T.B.H."/>
            <person name="Van de Peer Y."/>
        </authorList>
    </citation>
    <scope>NUCLEOTIDE SEQUENCE [LARGE SCALE GENOMIC DNA]</scope>
    <source>
        <strain evidence="8">cv. Finnish</strain>
    </source>
</reference>
<evidence type="ECO:0000256" key="5">
    <source>
        <dbReference type="SAM" id="MobiDB-lite"/>
    </source>
</evidence>
<keyword evidence="4" id="KW-0325">Glycoprotein</keyword>
<organism evidence="7 8">
    <name type="scientific">Zostera marina</name>
    <name type="common">Eelgrass</name>
    <dbReference type="NCBI Taxonomy" id="29655"/>
    <lineage>
        <taxon>Eukaryota</taxon>
        <taxon>Viridiplantae</taxon>
        <taxon>Streptophyta</taxon>
        <taxon>Embryophyta</taxon>
        <taxon>Tracheophyta</taxon>
        <taxon>Spermatophyta</taxon>
        <taxon>Magnoliopsida</taxon>
        <taxon>Liliopsida</taxon>
        <taxon>Zosteraceae</taxon>
        <taxon>Zostera</taxon>
    </lineage>
</organism>
<gene>
    <name evidence="7" type="ORF">ZOSMA_111G00340</name>
</gene>
<evidence type="ECO:0000256" key="1">
    <source>
        <dbReference type="ARBA" id="ARBA00009748"/>
    </source>
</evidence>
<feature type="region of interest" description="Disordered" evidence="5">
    <location>
        <begin position="136"/>
        <end position="167"/>
    </location>
</feature>
<feature type="region of interest" description="Disordered" evidence="5">
    <location>
        <begin position="1"/>
        <end position="22"/>
    </location>
</feature>
<dbReference type="OMA" id="NHTLAMR"/>
<keyword evidence="8" id="KW-1185">Reference proteome</keyword>